<dbReference type="Proteomes" id="UP000299102">
    <property type="component" value="Unassembled WGS sequence"/>
</dbReference>
<protein>
    <submittedName>
        <fullName evidence="1">Uncharacterized protein</fullName>
    </submittedName>
</protein>
<name>A0A4C1Z725_EUMVA</name>
<gene>
    <name evidence="1" type="ORF">EVAR_64597_1</name>
</gene>
<evidence type="ECO:0000313" key="2">
    <source>
        <dbReference type="Proteomes" id="UP000299102"/>
    </source>
</evidence>
<sequence length="85" mass="9589">MTEPNWTVMVYLPNNSNKCSAELQARARSDGVWPAARRAVEQYPRVSCSKKSDVNFHDYRSLVCTPEFWSEPQSAAVLVPDRTAA</sequence>
<comment type="caution">
    <text evidence="1">The sequence shown here is derived from an EMBL/GenBank/DDBJ whole genome shotgun (WGS) entry which is preliminary data.</text>
</comment>
<proteinExistence type="predicted"/>
<organism evidence="1 2">
    <name type="scientific">Eumeta variegata</name>
    <name type="common">Bagworm moth</name>
    <name type="synonym">Eumeta japonica</name>
    <dbReference type="NCBI Taxonomy" id="151549"/>
    <lineage>
        <taxon>Eukaryota</taxon>
        <taxon>Metazoa</taxon>
        <taxon>Ecdysozoa</taxon>
        <taxon>Arthropoda</taxon>
        <taxon>Hexapoda</taxon>
        <taxon>Insecta</taxon>
        <taxon>Pterygota</taxon>
        <taxon>Neoptera</taxon>
        <taxon>Endopterygota</taxon>
        <taxon>Lepidoptera</taxon>
        <taxon>Glossata</taxon>
        <taxon>Ditrysia</taxon>
        <taxon>Tineoidea</taxon>
        <taxon>Psychidae</taxon>
        <taxon>Oiketicinae</taxon>
        <taxon>Eumeta</taxon>
    </lineage>
</organism>
<dbReference type="AlphaFoldDB" id="A0A4C1Z725"/>
<reference evidence="1 2" key="1">
    <citation type="journal article" date="2019" name="Commun. Biol.">
        <title>The bagworm genome reveals a unique fibroin gene that provides high tensile strength.</title>
        <authorList>
            <person name="Kono N."/>
            <person name="Nakamura H."/>
            <person name="Ohtoshi R."/>
            <person name="Tomita M."/>
            <person name="Numata K."/>
            <person name="Arakawa K."/>
        </authorList>
    </citation>
    <scope>NUCLEOTIDE SEQUENCE [LARGE SCALE GENOMIC DNA]</scope>
</reference>
<keyword evidence="2" id="KW-1185">Reference proteome</keyword>
<dbReference type="EMBL" id="BGZK01001581">
    <property type="protein sequence ID" value="GBP82709.1"/>
    <property type="molecule type" value="Genomic_DNA"/>
</dbReference>
<evidence type="ECO:0000313" key="1">
    <source>
        <dbReference type="EMBL" id="GBP82709.1"/>
    </source>
</evidence>
<accession>A0A4C1Z725</accession>